<dbReference type="Gene3D" id="1.10.357.10">
    <property type="entry name" value="Tetracycline Repressor, domain 2"/>
    <property type="match status" value="1"/>
</dbReference>
<dbReference type="RefSeq" id="WP_182064479.1">
    <property type="nucleotide sequence ID" value="NZ_CP106879.1"/>
</dbReference>
<protein>
    <submittedName>
        <fullName evidence="1">Uncharacterized protein</fullName>
    </submittedName>
</protein>
<name>A0A9Q9T453_9MICO</name>
<reference evidence="1" key="1">
    <citation type="submission" date="2022-09" db="EMBL/GenBank/DDBJ databases">
        <title>Taxonomy of Curtobacterium flaccumfaciens.</title>
        <authorList>
            <person name="Osdaghi E."/>
            <person name="Taghavi S.M."/>
            <person name="Hamidizade M."/>
            <person name="Abachi H."/>
            <person name="Fazliarab A."/>
            <person name="Baeyen S."/>
            <person name="Portier P."/>
            <person name="Van Vaerenbergh J."/>
            <person name="Jacques M.-A."/>
        </authorList>
    </citation>
    <scope>NUCLEOTIDE SEQUENCE</scope>
    <source>
        <strain evidence="1">AGQB46</strain>
    </source>
</reference>
<accession>A0A9Q9T453</accession>
<dbReference type="AlphaFoldDB" id="A0A9Q9T453"/>
<proteinExistence type="predicted"/>
<dbReference type="Proteomes" id="UP001062223">
    <property type="component" value="Chromosome"/>
</dbReference>
<sequence length="75" mass="7653">MTGAFGIGTSASTTSSSMGIGRALVRAGADPDTAAELFTVLLGELHRQRLLGLAVAPTRAEAAARAARVVTLFRP</sequence>
<gene>
    <name evidence="1" type="ORF">OE229_02300</name>
</gene>
<dbReference type="EMBL" id="CP106879">
    <property type="protein sequence ID" value="UYC81319.1"/>
    <property type="molecule type" value="Genomic_DNA"/>
</dbReference>
<evidence type="ECO:0000313" key="2">
    <source>
        <dbReference type="Proteomes" id="UP001062223"/>
    </source>
</evidence>
<organism evidence="1 2">
    <name type="scientific">Curtobacterium poinsettiae</name>
    <dbReference type="NCBI Taxonomy" id="159612"/>
    <lineage>
        <taxon>Bacteria</taxon>
        <taxon>Bacillati</taxon>
        <taxon>Actinomycetota</taxon>
        <taxon>Actinomycetes</taxon>
        <taxon>Micrococcales</taxon>
        <taxon>Microbacteriaceae</taxon>
        <taxon>Curtobacterium</taxon>
    </lineage>
</organism>
<evidence type="ECO:0000313" key="1">
    <source>
        <dbReference type="EMBL" id="UYC81319.1"/>
    </source>
</evidence>
<dbReference type="KEGG" id="cpoi:OE229_02300"/>